<keyword evidence="1" id="KW-1133">Transmembrane helix</keyword>
<proteinExistence type="predicted"/>
<sequence>MFKTTYVSNFGEINHILNYCYEELEWGELIKLSNELLDIEKNHQNNRRSDNIQYSVILIAIVTLCSQLLIYYSNFKDVILFIGGIAFLFFLSLIFKEKIYYVWQILKLVPKFIYNLIVLLLKRIKDL</sequence>
<feature type="transmembrane region" description="Helical" evidence="1">
    <location>
        <begin position="101"/>
        <end position="121"/>
    </location>
</feature>
<dbReference type="AlphaFoldDB" id="A0A3N5B2F9"/>
<feature type="transmembrane region" description="Helical" evidence="1">
    <location>
        <begin position="78"/>
        <end position="95"/>
    </location>
</feature>
<evidence type="ECO:0000313" key="2">
    <source>
        <dbReference type="EMBL" id="RPF51463.1"/>
    </source>
</evidence>
<name>A0A3N5B2F9_9EURY</name>
<accession>A0A3N5B2F9</accession>
<organism evidence="2 3">
    <name type="scientific">Methanobrevibacter gottschalkii DSM 11977</name>
    <dbReference type="NCBI Taxonomy" id="1122229"/>
    <lineage>
        <taxon>Archaea</taxon>
        <taxon>Methanobacteriati</taxon>
        <taxon>Methanobacteriota</taxon>
        <taxon>Methanomada group</taxon>
        <taxon>Methanobacteria</taxon>
        <taxon>Methanobacteriales</taxon>
        <taxon>Methanobacteriaceae</taxon>
        <taxon>Methanobrevibacter</taxon>
    </lineage>
</organism>
<evidence type="ECO:0000313" key="3">
    <source>
        <dbReference type="Proteomes" id="UP000271783"/>
    </source>
</evidence>
<keyword evidence="1" id="KW-0812">Transmembrane</keyword>
<feature type="transmembrane region" description="Helical" evidence="1">
    <location>
        <begin position="52"/>
        <end position="71"/>
    </location>
</feature>
<comment type="caution">
    <text evidence="2">The sequence shown here is derived from an EMBL/GenBank/DDBJ whole genome shotgun (WGS) entry which is preliminary data.</text>
</comment>
<reference evidence="2 3" key="1">
    <citation type="submission" date="2018-11" db="EMBL/GenBank/DDBJ databases">
        <title>Genomic Encyclopedia of Type Strains, Phase IV (KMG-IV): sequencing the most valuable type-strain genomes for metagenomic binning, comparative biology and taxonomic classification.</title>
        <authorList>
            <person name="Goeker M."/>
        </authorList>
    </citation>
    <scope>NUCLEOTIDE SEQUENCE [LARGE SCALE GENOMIC DNA]</scope>
    <source>
        <strain evidence="2 3">DSM 11977</strain>
    </source>
</reference>
<dbReference type="EMBL" id="RKRG01000002">
    <property type="protein sequence ID" value="RPF51463.1"/>
    <property type="molecule type" value="Genomic_DNA"/>
</dbReference>
<keyword evidence="3" id="KW-1185">Reference proteome</keyword>
<gene>
    <name evidence="2" type="ORF">EDC42_0790</name>
</gene>
<protein>
    <submittedName>
        <fullName evidence="2">Uncharacterized protein</fullName>
    </submittedName>
</protein>
<dbReference type="Proteomes" id="UP000271783">
    <property type="component" value="Unassembled WGS sequence"/>
</dbReference>
<keyword evidence="1" id="KW-0472">Membrane</keyword>
<evidence type="ECO:0000256" key="1">
    <source>
        <dbReference type="SAM" id="Phobius"/>
    </source>
</evidence>